<name>A0ACB7HSH5_MANES</name>
<proteinExistence type="predicted"/>
<evidence type="ECO:0000313" key="2">
    <source>
        <dbReference type="Proteomes" id="UP000091857"/>
    </source>
</evidence>
<comment type="caution">
    <text evidence="1">The sequence shown here is derived from an EMBL/GenBank/DDBJ whole genome shotgun (WGS) entry which is preliminary data.</text>
</comment>
<organism evidence="1 2">
    <name type="scientific">Manihot esculenta</name>
    <name type="common">Cassava</name>
    <name type="synonym">Jatropha manihot</name>
    <dbReference type="NCBI Taxonomy" id="3983"/>
    <lineage>
        <taxon>Eukaryota</taxon>
        <taxon>Viridiplantae</taxon>
        <taxon>Streptophyta</taxon>
        <taxon>Embryophyta</taxon>
        <taxon>Tracheophyta</taxon>
        <taxon>Spermatophyta</taxon>
        <taxon>Magnoliopsida</taxon>
        <taxon>eudicotyledons</taxon>
        <taxon>Gunneridae</taxon>
        <taxon>Pentapetalae</taxon>
        <taxon>rosids</taxon>
        <taxon>fabids</taxon>
        <taxon>Malpighiales</taxon>
        <taxon>Euphorbiaceae</taxon>
        <taxon>Crotonoideae</taxon>
        <taxon>Manihoteae</taxon>
        <taxon>Manihot</taxon>
    </lineage>
</organism>
<gene>
    <name evidence="1" type="ORF">MANES_04G055100v8</name>
</gene>
<evidence type="ECO:0000313" key="1">
    <source>
        <dbReference type="EMBL" id="KAG8655633.1"/>
    </source>
</evidence>
<accession>A0ACB7HSH5</accession>
<reference evidence="2" key="1">
    <citation type="journal article" date="2016" name="Nat. Biotechnol.">
        <title>Sequencing wild and cultivated cassava and related species reveals extensive interspecific hybridization and genetic diversity.</title>
        <authorList>
            <person name="Bredeson J.V."/>
            <person name="Lyons J.B."/>
            <person name="Prochnik S.E."/>
            <person name="Wu G.A."/>
            <person name="Ha C.M."/>
            <person name="Edsinger-Gonzales E."/>
            <person name="Grimwood J."/>
            <person name="Schmutz J."/>
            <person name="Rabbi I.Y."/>
            <person name="Egesi C."/>
            <person name="Nauluvula P."/>
            <person name="Lebot V."/>
            <person name="Ndunguru J."/>
            <person name="Mkamilo G."/>
            <person name="Bart R.S."/>
            <person name="Setter T.L."/>
            <person name="Gleadow R.M."/>
            <person name="Kulakow P."/>
            <person name="Ferguson M.E."/>
            <person name="Rounsley S."/>
            <person name="Rokhsar D.S."/>
        </authorList>
    </citation>
    <scope>NUCLEOTIDE SEQUENCE [LARGE SCALE GENOMIC DNA]</scope>
    <source>
        <strain evidence="2">cv. AM560-2</strain>
    </source>
</reference>
<protein>
    <submittedName>
        <fullName evidence="1">Uncharacterized protein</fullName>
    </submittedName>
</protein>
<sequence length="1475" mass="159360">MAPGRKKGANKVKANSELTLGDLVLAKVKGFPAWPAKISRPEDWERVPDPKKCFVQFFGTEEIAFVAPADIQIFTSELMSKLLARCQGKSRYFAQAVKEISAAFQQLQKEKSSSLQGTDRSEPGCEGASVDRITDDIELELNGGMGTSESKIETWDDEGDFDSKLKHCSHRQGQTEYEDIKPSISSDANDASSLVMSSEKKAEISNGEPQLVLSNIKDEESGDVHGNVSCTKKPGNAERAGMNIHKFKSMANETKRKHEDATGGNKKDSSGVYVLSNNVKKLKDREEEKNASGGTVTGFSPDALVSDSEAVKSDSEIRTGIKPKQLQKGKNSCIVPDSMHENVSNCMGEVSDKKKRAQSGLGKTSETSHPAKKTKCLHVGDAAAKASLTKNTKNDSPSSNAVKHSTSHDKREILLALRAQTGKGKTDGFSQAARNKSNISSQTGKAKSAVSIQTGKGKSTISSDEAVLPVSKCHRRAMEAMSDSVFFNSNDKTDKDCGELKIASNNVSVLVNQLPKRRRAVCLYDDDDDEEEDPKTPIHGGSSKSIRVPSLVFGTSIRTDSHIGSSVNHQHGGSIDVLSSVDDSTRFERSSSKESFSQVHVESLSPFRSKSVKLPDTLDFFSPVKLAGEQLLSKDAKLILNSPKKSPHLPVTRPPLEQHEATKPLFKASNGCPMKKAQSVSTKSGLVSDSLNTSQNHVVGQRNRQGISGERLKSTPKGQMGDPAVLMEPSTEQEVVTEDGSSSLVDSKTPDSVMSMKHLIAAAQAKRREAHSQHFPLGNPYSSFISINDSQGRSPSPSSFQPFLSGTSTVLHTDLHGFQQHVVSSSAHDHQSASCNQVDTEDLEEQRVSSGHRAIGGSLSGGTEAAVARDAFEGMIETLSRTKESIGRATRLAIDCAKYGISNEVVELLIRKLESESSFHRKVDLFFLVDSITQCSHNQKGIAGASYVPTVQAALPRLLSAAAPPGNGARENRRQCLKVLRLWLERKILPESVLRQYMDDIGISNDDSSAGVTLRRPSRAERAVDDPIREMEGMLVDEYGSNATFQLPGFLSSSVFEEEDEEDDLPGSSLKEGACVSTLADTTRTLGDKETFNITPNDRRHCILEDVDGELEMEDVSGHQKDERSLLSSSVEVDAPQLCSDEVLEPVVTKSVELPALPEGSPPLPPDSPPPPPPLPPSPPPPPPPPTSPPPLPPPLPSQPPPPVPPSGPPQSLVPQPLTPTQPSLISQSILPSVSSLQSSPQLAYAPAGPHEYCSTSSGNQLTQMSGNIHGNLMAVGVKSELFPQKSSCFTPAAVCSSRESSGYNPSRQLEYGHNDLYLNPQASQQNPHFQPGNASFTHRSLHSTLPQNVCGQFSFAKPAIQQHPQHSFPHPYPVPSHPDGRRRFVGDDIWRLPSSEFNTDNQHGTWMSGRTPAHPGPFGHEGYFRPPLEGPPSNNMGFQPNNLPAGAPIPGHGGVSHMLPCRPDMPALNCWRPA</sequence>
<dbReference type="Proteomes" id="UP000091857">
    <property type="component" value="Chromosome 4"/>
</dbReference>
<keyword evidence="2" id="KW-1185">Reference proteome</keyword>
<dbReference type="EMBL" id="CM004390">
    <property type="protein sequence ID" value="KAG8655633.1"/>
    <property type="molecule type" value="Genomic_DNA"/>
</dbReference>